<dbReference type="Pfam" id="PF00126">
    <property type="entry name" value="HTH_1"/>
    <property type="match status" value="1"/>
</dbReference>
<dbReference type="Proteomes" id="UP000665026">
    <property type="component" value="Chromosome"/>
</dbReference>
<dbReference type="KEGG" id="cact:HZ995_12050"/>
<dbReference type="Gene3D" id="3.40.190.10">
    <property type="entry name" value="Periplasmic binding protein-like II"/>
    <property type="match status" value="2"/>
</dbReference>
<dbReference type="PRINTS" id="PR00039">
    <property type="entry name" value="HTHLYSR"/>
</dbReference>
<dbReference type="SUPFAM" id="SSF53850">
    <property type="entry name" value="Periplasmic binding protein-like II"/>
    <property type="match status" value="1"/>
</dbReference>
<dbReference type="InterPro" id="IPR000847">
    <property type="entry name" value="LysR_HTH_N"/>
</dbReference>
<keyword evidence="2" id="KW-0805">Transcription regulation</keyword>
<name>A0A975ENG0_9RHOB</name>
<dbReference type="PANTHER" id="PTHR30537:SF74">
    <property type="entry name" value="HTH-TYPE TRANSCRIPTIONAL REGULATOR TRPI"/>
    <property type="match status" value="1"/>
</dbReference>
<dbReference type="InterPro" id="IPR036390">
    <property type="entry name" value="WH_DNA-bd_sf"/>
</dbReference>
<comment type="similarity">
    <text evidence="1">Belongs to the LysR transcriptional regulatory family.</text>
</comment>
<dbReference type="EMBL" id="CP060010">
    <property type="protein sequence ID" value="QTN35209.1"/>
    <property type="molecule type" value="Genomic_DNA"/>
</dbReference>
<evidence type="ECO:0000313" key="7">
    <source>
        <dbReference type="Proteomes" id="UP000665026"/>
    </source>
</evidence>
<dbReference type="GO" id="GO:0043565">
    <property type="term" value="F:sequence-specific DNA binding"/>
    <property type="evidence" value="ECO:0007669"/>
    <property type="project" value="TreeGrafter"/>
</dbReference>
<dbReference type="GO" id="GO:0003700">
    <property type="term" value="F:DNA-binding transcription factor activity"/>
    <property type="evidence" value="ECO:0007669"/>
    <property type="project" value="InterPro"/>
</dbReference>
<protein>
    <submittedName>
        <fullName evidence="6">LysR family transcriptional regulator</fullName>
    </submittedName>
</protein>
<evidence type="ECO:0000256" key="4">
    <source>
        <dbReference type="ARBA" id="ARBA00023163"/>
    </source>
</evidence>
<evidence type="ECO:0000256" key="1">
    <source>
        <dbReference type="ARBA" id="ARBA00009437"/>
    </source>
</evidence>
<dbReference type="AlphaFoldDB" id="A0A975ENG0"/>
<dbReference type="SUPFAM" id="SSF46785">
    <property type="entry name" value="Winged helix' DNA-binding domain"/>
    <property type="match status" value="1"/>
</dbReference>
<dbReference type="PANTHER" id="PTHR30537">
    <property type="entry name" value="HTH-TYPE TRANSCRIPTIONAL REGULATOR"/>
    <property type="match status" value="1"/>
</dbReference>
<dbReference type="PROSITE" id="PS50931">
    <property type="entry name" value="HTH_LYSR"/>
    <property type="match status" value="1"/>
</dbReference>
<reference evidence="6" key="1">
    <citation type="submission" date="2020-07" db="EMBL/GenBank/DDBJ databases">
        <title>Genome sequences of bacteria associated with the marine, planktonic diatom Thalassiosira profunda strain ECT2AJA-044.</title>
        <authorList>
            <person name="Gargas C.B."/>
            <person name="Roberts W.R."/>
            <person name="Alverson A.J."/>
        </authorList>
    </citation>
    <scope>NUCLEOTIDE SEQUENCE</scope>
    <source>
        <strain evidence="6">ECT2AJA-044</strain>
    </source>
</reference>
<evidence type="ECO:0000256" key="3">
    <source>
        <dbReference type="ARBA" id="ARBA00023125"/>
    </source>
</evidence>
<dbReference type="InterPro" id="IPR005119">
    <property type="entry name" value="LysR_subst-bd"/>
</dbReference>
<evidence type="ECO:0000313" key="6">
    <source>
        <dbReference type="EMBL" id="QTN35209.1"/>
    </source>
</evidence>
<dbReference type="InterPro" id="IPR058163">
    <property type="entry name" value="LysR-type_TF_proteobact-type"/>
</dbReference>
<dbReference type="FunFam" id="1.10.10.10:FF:000001">
    <property type="entry name" value="LysR family transcriptional regulator"/>
    <property type="match status" value="1"/>
</dbReference>
<feature type="domain" description="HTH lysR-type" evidence="5">
    <location>
        <begin position="7"/>
        <end position="64"/>
    </location>
</feature>
<organism evidence="6 7">
    <name type="scientific">Cognatishimia activa</name>
    <dbReference type="NCBI Taxonomy" id="1715691"/>
    <lineage>
        <taxon>Bacteria</taxon>
        <taxon>Pseudomonadati</taxon>
        <taxon>Pseudomonadota</taxon>
        <taxon>Alphaproteobacteria</taxon>
        <taxon>Rhodobacterales</taxon>
        <taxon>Paracoccaceae</taxon>
        <taxon>Cognatishimia</taxon>
    </lineage>
</organism>
<sequence length="303" mass="33320">MKPDNLPSTSVLRCFEAAAKHQSYTVAAEELQVTQGAISRQIKELEALMGVTLFRREGRGIALTDAGRSFADRLSPDLERLRQSITLARAAGQGGKILSIAVLPTFATRWLVPRLPSFQKQYPDVQLTFYSRAEPFDLAAEGIDLAIQFGREEWGGITLAELCPEDLAVVAAPDLVARFQVTSPKDIMRLPRLHLLSRKSAWPQYVADLGLTRDDIMQGTLFDQFSTMIAAAIEGMGAAIVPSYLIETELTGGALKVLGRPKSQGQSYFVATRAGEVNLMAEAFKTWIRREARASFKQRSTAS</sequence>
<dbReference type="Pfam" id="PF03466">
    <property type="entry name" value="LysR_substrate"/>
    <property type="match status" value="1"/>
</dbReference>
<proteinExistence type="inferred from homology"/>
<evidence type="ECO:0000259" key="5">
    <source>
        <dbReference type="PROSITE" id="PS50931"/>
    </source>
</evidence>
<dbReference type="Gene3D" id="1.10.10.10">
    <property type="entry name" value="Winged helix-like DNA-binding domain superfamily/Winged helix DNA-binding domain"/>
    <property type="match status" value="1"/>
</dbReference>
<keyword evidence="3" id="KW-0238">DNA-binding</keyword>
<accession>A0A975ENG0</accession>
<dbReference type="GO" id="GO:0006351">
    <property type="term" value="P:DNA-templated transcription"/>
    <property type="evidence" value="ECO:0007669"/>
    <property type="project" value="TreeGrafter"/>
</dbReference>
<gene>
    <name evidence="6" type="ORF">HZ995_12050</name>
</gene>
<dbReference type="InterPro" id="IPR036388">
    <property type="entry name" value="WH-like_DNA-bd_sf"/>
</dbReference>
<keyword evidence="4" id="KW-0804">Transcription</keyword>
<evidence type="ECO:0000256" key="2">
    <source>
        <dbReference type="ARBA" id="ARBA00023015"/>
    </source>
</evidence>
<dbReference type="RefSeq" id="WP_209355896.1">
    <property type="nucleotide sequence ID" value="NZ_CP060010.1"/>
</dbReference>